<accession>A0A318Q0G6</accession>
<reference evidence="1 2" key="1">
    <citation type="submission" date="2017-07" db="EMBL/GenBank/DDBJ databases">
        <title>A draft genome sequence of Komagataeibacter xylinus LMG 1515.</title>
        <authorList>
            <person name="Skraban J."/>
            <person name="Cleenwerck I."/>
            <person name="Vandamme P."/>
            <person name="Trcek J."/>
        </authorList>
    </citation>
    <scope>NUCLEOTIDE SEQUENCE [LARGE SCALE GENOMIC DNA]</scope>
    <source>
        <strain evidence="1 2">LMG 1515</strain>
    </source>
</reference>
<proteinExistence type="predicted"/>
<sequence length="289" mass="31738">MKHHRITAGPDTAAVSPQRGAVVRQILNALDTARSAGEVARIVGKPTCYVTGNLNRLLRQGYVSRISRGTYIAVAGTGNPENDGPKPDKHQLDPEILSYLATPRTVQEITDRFGIRSRTRVAPLSTSGRIVRLNDGRYVARERAGKPACKAVPHPTFATQKEKVLACLETERTLCELTAFAGGSEKSTEHYVRDYIHSGVVVKVRHGVFIRAERLPLEERERLRGLGCWTTESALLSLLSHPMTTRELAARTGGSRNRIGVLIRKLQDEGRVVSVPGRRYVSAASLMAD</sequence>
<evidence type="ECO:0000313" key="1">
    <source>
        <dbReference type="EMBL" id="PYD56367.1"/>
    </source>
</evidence>
<dbReference type="RefSeq" id="WP_061274717.1">
    <property type="nucleotide sequence ID" value="NZ_CBCRXN010000026.1"/>
</dbReference>
<comment type="caution">
    <text evidence="1">The sequence shown here is derived from an EMBL/GenBank/DDBJ whole genome shotgun (WGS) entry which is preliminary data.</text>
</comment>
<dbReference type="SUPFAM" id="SSF46785">
    <property type="entry name" value="Winged helix' DNA-binding domain"/>
    <property type="match status" value="1"/>
</dbReference>
<keyword evidence="2" id="KW-1185">Reference proteome</keyword>
<protein>
    <submittedName>
        <fullName evidence="1">Uncharacterized protein</fullName>
    </submittedName>
</protein>
<organism evidence="1 2">
    <name type="scientific">Komagataeibacter xylinus</name>
    <name type="common">Gluconacetobacter xylinus</name>
    <dbReference type="NCBI Taxonomy" id="28448"/>
    <lineage>
        <taxon>Bacteria</taxon>
        <taxon>Pseudomonadati</taxon>
        <taxon>Pseudomonadota</taxon>
        <taxon>Alphaproteobacteria</taxon>
        <taxon>Acetobacterales</taxon>
        <taxon>Acetobacteraceae</taxon>
        <taxon>Komagataeibacter</taxon>
    </lineage>
</organism>
<name>A0A318Q0G6_KOMXY</name>
<dbReference type="Proteomes" id="UP000248257">
    <property type="component" value="Unassembled WGS sequence"/>
</dbReference>
<gene>
    <name evidence="1" type="ORF">CFR75_11140</name>
</gene>
<dbReference type="EMBL" id="NKUC01000024">
    <property type="protein sequence ID" value="PYD56367.1"/>
    <property type="molecule type" value="Genomic_DNA"/>
</dbReference>
<dbReference type="AlphaFoldDB" id="A0A318Q0G6"/>
<dbReference type="InterPro" id="IPR036390">
    <property type="entry name" value="WH_DNA-bd_sf"/>
</dbReference>
<evidence type="ECO:0000313" key="2">
    <source>
        <dbReference type="Proteomes" id="UP000248257"/>
    </source>
</evidence>